<keyword evidence="5" id="KW-1185">Reference proteome</keyword>
<evidence type="ECO:0000259" key="3">
    <source>
        <dbReference type="Pfam" id="PF01471"/>
    </source>
</evidence>
<evidence type="ECO:0000313" key="5">
    <source>
        <dbReference type="Proteomes" id="UP001589775"/>
    </source>
</evidence>
<dbReference type="SUPFAM" id="SSF47090">
    <property type="entry name" value="PGBD-like"/>
    <property type="match status" value="1"/>
</dbReference>
<gene>
    <name evidence="4" type="ORF">ACFFJ6_12545</name>
</gene>
<sequence length="270" mass="28395">MRKSRKDDDAPRRRGAAAAAVVDSDERGLAMRLLTHSPRDVIAGMFASAAVVAIITNAIFMQAGQHPSPMFGRSAASSSVSVVTLPRPRPAEPRAETKSLDAALLEPSATELKPAEPKAAEAKPVEARAAEPKHVDAKPDTRRNVRTADADPSDPLGNLVRSTSQPRGAAPAAAVNTSASPNVPRPPAAIPAAASRDPVGEMITSSRRIAAVQRALTEYGYGQLKPTGTAGADTQAAIQRFERARRMPVTGQVSDRLVRELGMVIGHSID</sequence>
<feature type="compositionally biased region" description="Low complexity" evidence="1">
    <location>
        <begin position="169"/>
        <end position="182"/>
    </location>
</feature>
<keyword evidence="2" id="KW-0472">Membrane</keyword>
<proteinExistence type="predicted"/>
<evidence type="ECO:0000256" key="2">
    <source>
        <dbReference type="SAM" id="Phobius"/>
    </source>
</evidence>
<feature type="transmembrane region" description="Helical" evidence="2">
    <location>
        <begin position="41"/>
        <end position="61"/>
    </location>
</feature>
<keyword evidence="2" id="KW-1133">Transmembrane helix</keyword>
<dbReference type="Gene3D" id="1.10.101.10">
    <property type="entry name" value="PGBD-like superfamily/PGBD"/>
    <property type="match status" value="1"/>
</dbReference>
<feature type="compositionally biased region" description="Basic and acidic residues" evidence="1">
    <location>
        <begin position="113"/>
        <end position="149"/>
    </location>
</feature>
<keyword evidence="2" id="KW-0812">Transmembrane</keyword>
<feature type="domain" description="Peptidoglycan binding-like" evidence="3">
    <location>
        <begin position="208"/>
        <end position="257"/>
    </location>
</feature>
<accession>A0ABV6ESV1</accession>
<dbReference type="InterPro" id="IPR036365">
    <property type="entry name" value="PGBD-like_sf"/>
</dbReference>
<dbReference type="Proteomes" id="UP001589775">
    <property type="component" value="Unassembled WGS sequence"/>
</dbReference>
<dbReference type="EMBL" id="JBHLWM010000005">
    <property type="protein sequence ID" value="MFC0241304.1"/>
    <property type="molecule type" value="Genomic_DNA"/>
</dbReference>
<reference evidence="4 5" key="1">
    <citation type="submission" date="2024-09" db="EMBL/GenBank/DDBJ databases">
        <authorList>
            <person name="Sun Q."/>
            <person name="Mori K."/>
        </authorList>
    </citation>
    <scope>NUCLEOTIDE SEQUENCE [LARGE SCALE GENOMIC DNA]</scope>
    <source>
        <strain evidence="4 5">KCTC 23279</strain>
    </source>
</reference>
<dbReference type="RefSeq" id="WP_378388129.1">
    <property type="nucleotide sequence ID" value="NZ_JBHLWM010000005.1"/>
</dbReference>
<feature type="compositionally biased region" description="Basic and acidic residues" evidence="1">
    <location>
        <begin position="89"/>
        <end position="99"/>
    </location>
</feature>
<name>A0ABV6ESV1_9BRAD</name>
<dbReference type="InterPro" id="IPR002477">
    <property type="entry name" value="Peptidoglycan-bd-like"/>
</dbReference>
<comment type="caution">
    <text evidence="4">The sequence shown here is derived from an EMBL/GenBank/DDBJ whole genome shotgun (WGS) entry which is preliminary data.</text>
</comment>
<organism evidence="4 5">
    <name type="scientific">Rhodopseudomonas telluris</name>
    <dbReference type="NCBI Taxonomy" id="644215"/>
    <lineage>
        <taxon>Bacteria</taxon>
        <taxon>Pseudomonadati</taxon>
        <taxon>Pseudomonadota</taxon>
        <taxon>Alphaproteobacteria</taxon>
        <taxon>Hyphomicrobiales</taxon>
        <taxon>Nitrobacteraceae</taxon>
        <taxon>Rhodopseudomonas</taxon>
    </lineage>
</organism>
<evidence type="ECO:0000313" key="4">
    <source>
        <dbReference type="EMBL" id="MFC0241304.1"/>
    </source>
</evidence>
<feature type="region of interest" description="Disordered" evidence="1">
    <location>
        <begin position="86"/>
        <end position="195"/>
    </location>
</feature>
<dbReference type="InterPro" id="IPR036366">
    <property type="entry name" value="PGBDSf"/>
</dbReference>
<evidence type="ECO:0000256" key="1">
    <source>
        <dbReference type="SAM" id="MobiDB-lite"/>
    </source>
</evidence>
<protein>
    <submittedName>
        <fullName evidence="4">Peptidoglycan-binding protein</fullName>
    </submittedName>
</protein>
<dbReference type="Pfam" id="PF01471">
    <property type="entry name" value="PG_binding_1"/>
    <property type="match status" value="1"/>
</dbReference>